<evidence type="ECO:0000313" key="1">
    <source>
        <dbReference type="EMBL" id="GFS50864.1"/>
    </source>
</evidence>
<gene>
    <name evidence="1" type="ORF">NPIL_23271</name>
</gene>
<dbReference type="AlphaFoldDB" id="A0A8X6ILJ4"/>
<name>A0A8X6ILJ4_NEPPI</name>
<dbReference type="Proteomes" id="UP000887013">
    <property type="component" value="Unassembled WGS sequence"/>
</dbReference>
<evidence type="ECO:0000313" key="2">
    <source>
        <dbReference type="Proteomes" id="UP000887013"/>
    </source>
</evidence>
<dbReference type="EMBL" id="BMAW01045587">
    <property type="protein sequence ID" value="GFS50864.1"/>
    <property type="molecule type" value="Genomic_DNA"/>
</dbReference>
<protein>
    <submittedName>
        <fullName evidence="1">Uncharacterized protein</fullName>
    </submittedName>
</protein>
<reference evidence="1" key="1">
    <citation type="submission" date="2020-08" db="EMBL/GenBank/DDBJ databases">
        <title>Multicomponent nature underlies the extraordinary mechanical properties of spider dragline silk.</title>
        <authorList>
            <person name="Kono N."/>
            <person name="Nakamura H."/>
            <person name="Mori M."/>
            <person name="Yoshida Y."/>
            <person name="Ohtoshi R."/>
            <person name="Malay A.D."/>
            <person name="Moran D.A.P."/>
            <person name="Tomita M."/>
            <person name="Numata K."/>
            <person name="Arakawa K."/>
        </authorList>
    </citation>
    <scope>NUCLEOTIDE SEQUENCE</scope>
</reference>
<accession>A0A8X6ILJ4</accession>
<sequence>MKNSKEVEGNTEEVIIQRKIQRYKVFVEEWLSRKKIIRTRKAEERKRFKKGVNPFIPQICRMAKAEFWISLGTDRMLLLTATFSVVEWSVSKAAGVKSQ</sequence>
<proteinExistence type="predicted"/>
<keyword evidence="2" id="KW-1185">Reference proteome</keyword>
<comment type="caution">
    <text evidence="1">The sequence shown here is derived from an EMBL/GenBank/DDBJ whole genome shotgun (WGS) entry which is preliminary data.</text>
</comment>
<organism evidence="1 2">
    <name type="scientific">Nephila pilipes</name>
    <name type="common">Giant wood spider</name>
    <name type="synonym">Nephila maculata</name>
    <dbReference type="NCBI Taxonomy" id="299642"/>
    <lineage>
        <taxon>Eukaryota</taxon>
        <taxon>Metazoa</taxon>
        <taxon>Ecdysozoa</taxon>
        <taxon>Arthropoda</taxon>
        <taxon>Chelicerata</taxon>
        <taxon>Arachnida</taxon>
        <taxon>Araneae</taxon>
        <taxon>Araneomorphae</taxon>
        <taxon>Entelegynae</taxon>
        <taxon>Araneoidea</taxon>
        <taxon>Nephilidae</taxon>
        <taxon>Nephila</taxon>
    </lineage>
</organism>